<sequence>MVCIERDKLVASTQLTNKERRLAMLAKGGGDRQQCQAAPPPTTPASVAKKTR</sequence>
<dbReference type="AlphaFoldDB" id="Q6YPG8"/>
<gene>
    <name evidence="2" type="primary">OJA1212_C06.7</name>
</gene>
<feature type="region of interest" description="Disordered" evidence="1">
    <location>
        <begin position="27"/>
        <end position="52"/>
    </location>
</feature>
<evidence type="ECO:0000313" key="2">
    <source>
        <dbReference type="EMBL" id="BAD06275.1"/>
    </source>
</evidence>
<reference evidence="2" key="1">
    <citation type="submission" date="2003-12" db="EMBL/GenBank/DDBJ databases">
        <title>Oryza sativa nipponbare(GA3) genomic DNA, chromosome 2, artificial clone:OJA1212_C06.</title>
        <authorList>
            <person name="Sasaki T."/>
            <person name="Matsumoto T."/>
            <person name="Katayose Y."/>
        </authorList>
    </citation>
    <scope>NUCLEOTIDE SEQUENCE</scope>
</reference>
<dbReference type="EMBL" id="AP006720">
    <property type="protein sequence ID" value="BAD06275.1"/>
    <property type="molecule type" value="Genomic_DNA"/>
</dbReference>
<organism evidence="2">
    <name type="scientific">Oryza sativa subsp. japonica</name>
    <name type="common">Rice</name>
    <dbReference type="NCBI Taxonomy" id="39947"/>
    <lineage>
        <taxon>Eukaryota</taxon>
        <taxon>Viridiplantae</taxon>
        <taxon>Streptophyta</taxon>
        <taxon>Embryophyta</taxon>
        <taxon>Tracheophyta</taxon>
        <taxon>Spermatophyta</taxon>
        <taxon>Magnoliopsida</taxon>
        <taxon>Liliopsida</taxon>
        <taxon>Poales</taxon>
        <taxon>Poaceae</taxon>
        <taxon>BOP clade</taxon>
        <taxon>Oryzoideae</taxon>
        <taxon>Oryzeae</taxon>
        <taxon>Oryzinae</taxon>
        <taxon>Oryza</taxon>
        <taxon>Oryza sativa</taxon>
    </lineage>
</organism>
<protein>
    <submittedName>
        <fullName evidence="2">Uncharacterized protein OJA1212_C06.7</fullName>
    </submittedName>
</protein>
<accession>Q6YPG8</accession>
<evidence type="ECO:0000256" key="1">
    <source>
        <dbReference type="SAM" id="MobiDB-lite"/>
    </source>
</evidence>
<proteinExistence type="predicted"/>
<name>Q6YPG8_ORYSJ</name>